<feature type="transmembrane region" description="Helical" evidence="5">
    <location>
        <begin position="27"/>
        <end position="50"/>
    </location>
</feature>
<proteinExistence type="predicted"/>
<feature type="transmembrane region" description="Helical" evidence="5">
    <location>
        <begin position="102"/>
        <end position="127"/>
    </location>
</feature>
<name>T1KWG0_TETUR</name>
<dbReference type="eggNOG" id="KOG0255">
    <property type="taxonomic scope" value="Eukaryota"/>
</dbReference>
<accession>T1KWG0</accession>
<reference evidence="8" key="1">
    <citation type="submission" date="2011-08" db="EMBL/GenBank/DDBJ databases">
        <authorList>
            <person name="Rombauts S."/>
        </authorList>
    </citation>
    <scope>NUCLEOTIDE SEQUENCE</scope>
    <source>
        <strain evidence="8">London</strain>
    </source>
</reference>
<evidence type="ECO:0000256" key="1">
    <source>
        <dbReference type="ARBA" id="ARBA00004141"/>
    </source>
</evidence>
<feature type="transmembrane region" description="Helical" evidence="5">
    <location>
        <begin position="384"/>
        <end position="404"/>
    </location>
</feature>
<evidence type="ECO:0000259" key="6">
    <source>
        <dbReference type="PROSITE" id="PS50850"/>
    </source>
</evidence>
<dbReference type="Proteomes" id="UP000015104">
    <property type="component" value="Unassembled WGS sequence"/>
</dbReference>
<feature type="transmembrane region" description="Helical" evidence="5">
    <location>
        <begin position="240"/>
        <end position="257"/>
    </location>
</feature>
<feature type="transmembrane region" description="Helical" evidence="5">
    <location>
        <begin position="212"/>
        <end position="234"/>
    </location>
</feature>
<evidence type="ECO:0000256" key="4">
    <source>
        <dbReference type="ARBA" id="ARBA00023136"/>
    </source>
</evidence>
<feature type="transmembrane region" description="Helical" evidence="5">
    <location>
        <begin position="326"/>
        <end position="347"/>
    </location>
</feature>
<dbReference type="GO" id="GO:0016020">
    <property type="term" value="C:membrane"/>
    <property type="evidence" value="ECO:0007669"/>
    <property type="project" value="UniProtKB-SubCell"/>
</dbReference>
<dbReference type="InterPro" id="IPR020846">
    <property type="entry name" value="MFS_dom"/>
</dbReference>
<reference evidence="7" key="2">
    <citation type="submission" date="2015-06" db="UniProtKB">
        <authorList>
            <consortium name="EnsemblMetazoa"/>
        </authorList>
    </citation>
    <scope>IDENTIFICATION</scope>
</reference>
<dbReference type="Gene3D" id="1.20.1250.20">
    <property type="entry name" value="MFS general substrate transporter like domains"/>
    <property type="match status" value="1"/>
</dbReference>
<evidence type="ECO:0000256" key="5">
    <source>
        <dbReference type="SAM" id="Phobius"/>
    </source>
</evidence>
<dbReference type="InterPro" id="IPR036259">
    <property type="entry name" value="MFS_trans_sf"/>
</dbReference>
<keyword evidence="3 5" id="KW-1133">Transmembrane helix</keyword>
<feature type="transmembrane region" description="Helical" evidence="5">
    <location>
        <begin position="410"/>
        <end position="433"/>
    </location>
</feature>
<protein>
    <recommendedName>
        <fullName evidence="6">Major facilitator superfamily (MFS) profile domain-containing protein</fullName>
    </recommendedName>
</protein>
<keyword evidence="2 5" id="KW-0812">Transmembrane</keyword>
<organism evidence="7 8">
    <name type="scientific">Tetranychus urticae</name>
    <name type="common">Two-spotted spider mite</name>
    <dbReference type="NCBI Taxonomy" id="32264"/>
    <lineage>
        <taxon>Eukaryota</taxon>
        <taxon>Metazoa</taxon>
        <taxon>Ecdysozoa</taxon>
        <taxon>Arthropoda</taxon>
        <taxon>Chelicerata</taxon>
        <taxon>Arachnida</taxon>
        <taxon>Acari</taxon>
        <taxon>Acariformes</taxon>
        <taxon>Trombidiformes</taxon>
        <taxon>Prostigmata</taxon>
        <taxon>Eleutherengona</taxon>
        <taxon>Raphignathae</taxon>
        <taxon>Tetranychoidea</taxon>
        <taxon>Tetranychidae</taxon>
        <taxon>Tetranychus</taxon>
    </lineage>
</organism>
<dbReference type="HOGENOM" id="CLU_001265_33_5_1"/>
<comment type="subcellular location">
    <subcellularLocation>
        <location evidence="1">Membrane</location>
        <topology evidence="1">Multi-pass membrane protein</topology>
    </subcellularLocation>
</comment>
<feature type="transmembrane region" description="Helical" evidence="5">
    <location>
        <begin position="134"/>
        <end position="165"/>
    </location>
</feature>
<dbReference type="EnsemblMetazoa" id="tetur24g01510.1">
    <property type="protein sequence ID" value="tetur24g01510.1"/>
    <property type="gene ID" value="tetur24g01510"/>
</dbReference>
<keyword evidence="8" id="KW-1185">Reference proteome</keyword>
<evidence type="ECO:0000256" key="3">
    <source>
        <dbReference type="ARBA" id="ARBA00022989"/>
    </source>
</evidence>
<feature type="transmembrane region" description="Helical" evidence="5">
    <location>
        <begin position="476"/>
        <end position="494"/>
    </location>
</feature>
<evidence type="ECO:0000313" key="7">
    <source>
        <dbReference type="EnsemblMetazoa" id="tetur24g01510.1"/>
    </source>
</evidence>
<dbReference type="PANTHER" id="PTHR24064">
    <property type="entry name" value="SOLUTE CARRIER FAMILY 22 MEMBER"/>
    <property type="match status" value="1"/>
</dbReference>
<dbReference type="Pfam" id="PF00083">
    <property type="entry name" value="Sugar_tr"/>
    <property type="match status" value="1"/>
</dbReference>
<evidence type="ECO:0000256" key="2">
    <source>
        <dbReference type="ARBA" id="ARBA00022692"/>
    </source>
</evidence>
<dbReference type="InterPro" id="IPR005828">
    <property type="entry name" value="MFS_sugar_transport-like"/>
</dbReference>
<keyword evidence="4 5" id="KW-0472">Membrane</keyword>
<evidence type="ECO:0000313" key="8">
    <source>
        <dbReference type="Proteomes" id="UP000015104"/>
    </source>
</evidence>
<feature type="domain" description="Major facilitator superfamily (MFS) profile" evidence="6">
    <location>
        <begin position="27"/>
        <end position="499"/>
    </location>
</feature>
<dbReference type="PROSITE" id="PS00216">
    <property type="entry name" value="SUGAR_TRANSPORT_1"/>
    <property type="match status" value="1"/>
</dbReference>
<dbReference type="InterPro" id="IPR005829">
    <property type="entry name" value="Sugar_transporter_CS"/>
</dbReference>
<dbReference type="STRING" id="32264.T1KWG0"/>
<dbReference type="EMBL" id="CAEY01000644">
    <property type="status" value="NOT_ANNOTATED_CDS"/>
    <property type="molecule type" value="Genomic_DNA"/>
</dbReference>
<dbReference type="AlphaFoldDB" id="T1KWG0"/>
<sequence length="522" mass="59728">MMSPEKADKVTNVSDLIGSWGPLQKKIFGLLAIIYVVAPFNYLGITYYALKDEIWCEQNNGTKIILHSDKCTFDELESCKQWGFETDRITISREWNMICERYWLKSFTLSVYVFGYLISGIVIGYISDKFGRKFALACSVFLEIISQIGIIFTSNLYVFIVLRVIDGIGGYGRYIVALILCEYSNGFKIHLNVNMNFIRMENVGPNHRGKMVISFEWLWYIATYVMIITCYFVLDFRTIFIGITIYQLATLIAIYYLPESPRWQLISGDKTKAGIILRQYSELDEDIFNAKFGQLCENLNELQLKEKENEKFNIFRLFKYKETRKIFLCFLVIWLMRSFVEDGIYYVSFDLSSSVFINNAIFTAFAAATNLYMTYSVDKYRRKVLLIAGLILSSVSLALAIPFANSDKMFPMVLFVALGNCFITSTYSLIYTYTPEVFPTQIRNVAVGICSSVDKVASIFGTFINQVTASYNLKVTLIVLAIPGLIAAGFTTLLNETKGVEIPDTIEEMIQINSKKNKRTNK</sequence>
<dbReference type="GO" id="GO:0022857">
    <property type="term" value="F:transmembrane transporter activity"/>
    <property type="evidence" value="ECO:0007669"/>
    <property type="project" value="InterPro"/>
</dbReference>
<feature type="transmembrane region" description="Helical" evidence="5">
    <location>
        <begin position="353"/>
        <end position="372"/>
    </location>
</feature>
<dbReference type="SUPFAM" id="SSF103473">
    <property type="entry name" value="MFS general substrate transporter"/>
    <property type="match status" value="1"/>
</dbReference>
<dbReference type="PROSITE" id="PS50850">
    <property type="entry name" value="MFS"/>
    <property type="match status" value="1"/>
</dbReference>